<feature type="compositionally biased region" description="Polar residues" evidence="1">
    <location>
        <begin position="109"/>
        <end position="118"/>
    </location>
</feature>
<accession>A0AAW7YQ80</accession>
<feature type="signal peptide" evidence="2">
    <location>
        <begin position="1"/>
        <end position="22"/>
    </location>
</feature>
<dbReference type="RefSeq" id="WP_303520199.1">
    <property type="nucleotide sequence ID" value="NZ_JAUOQO010000001.1"/>
</dbReference>
<sequence>MKKTFIASTLALTLGAAGYAVSGHEAHASETTNVDQAHLIDLAHNHPEQLNTQPVQAGAYDIHFVSGGFEYNFTSDGTNFTWNYQEVGSNASTTQASAQTSNTAAQSADYTTSYNQEASTQSVSSNQQSSNTNVKTVSAPTTSSNSSSSHNYSTKTTSYSAPSTSSASTSSASTGGSTKAQFLANGGTEAAWNAIVMPESGGNPNAVNPAGYRGLGQTKESWGSGSVASQTKGMLNYANSRYGSLSSAIAFRQSHGWW</sequence>
<protein>
    <submittedName>
        <fullName evidence="3">Transglycosylase</fullName>
    </submittedName>
</protein>
<evidence type="ECO:0000313" key="3">
    <source>
        <dbReference type="EMBL" id="MDO6572730.1"/>
    </source>
</evidence>
<dbReference type="SUPFAM" id="SSF53955">
    <property type="entry name" value="Lysozyme-like"/>
    <property type="match status" value="1"/>
</dbReference>
<comment type="caution">
    <text evidence="3">The sequence shown here is derived from an EMBL/GenBank/DDBJ whole genome shotgun (WGS) entry which is preliminary data.</text>
</comment>
<feature type="compositionally biased region" description="Low complexity" evidence="1">
    <location>
        <begin position="141"/>
        <end position="177"/>
    </location>
</feature>
<reference evidence="3" key="1">
    <citation type="submission" date="2023-07" db="EMBL/GenBank/DDBJ databases">
        <title>Genome content predicts the carbon catabolic preferences of heterotrophic bacteria.</title>
        <authorList>
            <person name="Gralka M."/>
        </authorList>
    </citation>
    <scope>NUCLEOTIDE SEQUENCE</scope>
    <source>
        <strain evidence="3">E2R20</strain>
    </source>
</reference>
<feature type="region of interest" description="Disordered" evidence="1">
    <location>
        <begin position="95"/>
        <end position="177"/>
    </location>
</feature>
<keyword evidence="2" id="KW-0732">Signal</keyword>
<organism evidence="3 4">
    <name type="scientific">Staphylococcus pasteuri_A</name>
    <dbReference type="NCBI Taxonomy" id="3062664"/>
    <lineage>
        <taxon>Bacteria</taxon>
        <taxon>Bacillati</taxon>
        <taxon>Bacillota</taxon>
        <taxon>Bacilli</taxon>
        <taxon>Bacillales</taxon>
        <taxon>Staphylococcaceae</taxon>
        <taxon>Staphylococcus</taxon>
    </lineage>
</organism>
<evidence type="ECO:0000256" key="2">
    <source>
        <dbReference type="SAM" id="SignalP"/>
    </source>
</evidence>
<dbReference type="Proteomes" id="UP001170310">
    <property type="component" value="Unassembled WGS sequence"/>
</dbReference>
<feature type="chain" id="PRO_5043846591" evidence="2">
    <location>
        <begin position="23"/>
        <end position="258"/>
    </location>
</feature>
<name>A0AAW7YQ80_9STAP</name>
<proteinExistence type="predicted"/>
<evidence type="ECO:0000313" key="4">
    <source>
        <dbReference type="Proteomes" id="UP001170310"/>
    </source>
</evidence>
<dbReference type="AlphaFoldDB" id="A0AAW7YQ80"/>
<gene>
    <name evidence="3" type="ORF">Q4528_01005</name>
</gene>
<feature type="compositionally biased region" description="Low complexity" evidence="1">
    <location>
        <begin position="95"/>
        <end position="108"/>
    </location>
</feature>
<dbReference type="EMBL" id="JAUOQO010000001">
    <property type="protein sequence ID" value="MDO6572730.1"/>
    <property type="molecule type" value="Genomic_DNA"/>
</dbReference>
<dbReference type="InterPro" id="IPR023346">
    <property type="entry name" value="Lysozyme-like_dom_sf"/>
</dbReference>
<keyword evidence="4" id="KW-1185">Reference proteome</keyword>
<evidence type="ECO:0000256" key="1">
    <source>
        <dbReference type="SAM" id="MobiDB-lite"/>
    </source>
</evidence>
<feature type="compositionally biased region" description="Low complexity" evidence="1">
    <location>
        <begin position="119"/>
        <end position="134"/>
    </location>
</feature>